<dbReference type="EMBL" id="QRWT01000007">
    <property type="protein sequence ID" value="RGT53231.1"/>
    <property type="molecule type" value="Genomic_DNA"/>
</dbReference>
<evidence type="ECO:0000256" key="2">
    <source>
        <dbReference type="ARBA" id="ARBA00022801"/>
    </source>
</evidence>
<dbReference type="Proteomes" id="UP000291191">
    <property type="component" value="Unassembled WGS sequence"/>
</dbReference>
<dbReference type="InterPro" id="IPR052193">
    <property type="entry name" value="Peptidase_C59"/>
</dbReference>
<protein>
    <submittedName>
        <fullName evidence="5">Linear amide C-N hydrolase</fullName>
    </submittedName>
</protein>
<dbReference type="PROSITE" id="PS51257">
    <property type="entry name" value="PROKAR_LIPOPROTEIN"/>
    <property type="match status" value="1"/>
</dbReference>
<dbReference type="Pfam" id="PF02275">
    <property type="entry name" value="CBAH"/>
    <property type="match status" value="1"/>
</dbReference>
<dbReference type="Gene3D" id="3.60.60.10">
    <property type="entry name" value="Penicillin V Acylase, Chain A"/>
    <property type="match status" value="1"/>
</dbReference>
<comment type="similarity">
    <text evidence="1">Belongs to the peptidase C59 family.</text>
</comment>
<proteinExistence type="inferred from homology"/>
<dbReference type="InterPro" id="IPR029132">
    <property type="entry name" value="CBAH/NAAA_C"/>
</dbReference>
<dbReference type="SUPFAM" id="SSF56235">
    <property type="entry name" value="N-terminal nucleophile aminohydrolases (Ntn hydrolases)"/>
    <property type="match status" value="1"/>
</dbReference>
<evidence type="ECO:0000313" key="4">
    <source>
        <dbReference type="EMBL" id="RGT53231.1"/>
    </source>
</evidence>
<evidence type="ECO:0000313" key="9">
    <source>
        <dbReference type="Proteomes" id="UP000291191"/>
    </source>
</evidence>
<reference evidence="7 8" key="1">
    <citation type="submission" date="2018-08" db="EMBL/GenBank/DDBJ databases">
        <title>A genome reference for cultivated species of the human gut microbiota.</title>
        <authorList>
            <person name="Zou Y."/>
            <person name="Xue W."/>
            <person name="Luo G."/>
        </authorList>
    </citation>
    <scope>NUCLEOTIDE SEQUENCE [LARGE SCALE GENOMIC DNA]</scope>
    <source>
        <strain evidence="4 7">AF19-10AC</strain>
        <strain evidence="5 8">AF36-16BH</strain>
    </source>
</reference>
<evidence type="ECO:0000313" key="5">
    <source>
        <dbReference type="EMBL" id="RHL95942.1"/>
    </source>
</evidence>
<dbReference type="RefSeq" id="WP_115501851.1">
    <property type="nucleotide sequence ID" value="NZ_CABMMK010000001.1"/>
</dbReference>
<evidence type="ECO:0000313" key="6">
    <source>
        <dbReference type="EMBL" id="RYT74483.1"/>
    </source>
</evidence>
<dbReference type="Proteomes" id="UP000284772">
    <property type="component" value="Unassembled WGS sequence"/>
</dbReference>
<dbReference type="AlphaFoldDB" id="A0A415NEN9"/>
<evidence type="ECO:0000313" key="8">
    <source>
        <dbReference type="Proteomes" id="UP000285013"/>
    </source>
</evidence>
<name>A0A415NEN9_9BACE</name>
<evidence type="ECO:0000259" key="3">
    <source>
        <dbReference type="Pfam" id="PF02275"/>
    </source>
</evidence>
<dbReference type="EMBL" id="RCXO01000045">
    <property type="protein sequence ID" value="RYT74483.1"/>
    <property type="molecule type" value="Genomic_DNA"/>
</dbReference>
<keyword evidence="2 5" id="KW-0378">Hydrolase</keyword>
<gene>
    <name evidence="4" type="ORF">DWX27_09765</name>
    <name evidence="5" type="ORF">DWZ95_03790</name>
    <name evidence="6" type="ORF">EAJ06_22460</name>
</gene>
<dbReference type="InterPro" id="IPR029055">
    <property type="entry name" value="Ntn_hydrolases_N"/>
</dbReference>
<dbReference type="CDD" id="cd00542">
    <property type="entry name" value="Ntn_PVA"/>
    <property type="match status" value="1"/>
</dbReference>
<evidence type="ECO:0000313" key="7">
    <source>
        <dbReference type="Proteomes" id="UP000284772"/>
    </source>
</evidence>
<feature type="domain" description="Choloylglycine hydrolase/NAAA C-terminal" evidence="3">
    <location>
        <begin position="25"/>
        <end position="335"/>
    </location>
</feature>
<dbReference type="Proteomes" id="UP000285013">
    <property type="component" value="Unassembled WGS sequence"/>
</dbReference>
<dbReference type="OrthoDB" id="9794717at2"/>
<dbReference type="EMBL" id="QRPE01000002">
    <property type="protein sequence ID" value="RHL95942.1"/>
    <property type="molecule type" value="Genomic_DNA"/>
</dbReference>
<reference evidence="6 9" key="2">
    <citation type="journal article" date="2019" name="Science, e1252229">
        <title>Invertible promoters mediate bacterial phase variation, antibiotic resistance, and host adaptation in the gut.</title>
        <authorList>
            <person name="Jiang X."/>
            <person name="Hall A.B."/>
            <person name="Arthur T.D."/>
            <person name="Plichta D.R."/>
            <person name="Covington C.T."/>
            <person name="Poyet M."/>
            <person name="Crothers J."/>
            <person name="Moses P.L."/>
            <person name="Tolonen A.C."/>
            <person name="Vlamakis H."/>
            <person name="Alm E.J."/>
            <person name="Xavier R.J."/>
        </authorList>
    </citation>
    <scope>NUCLEOTIDE SEQUENCE [LARGE SCALE GENOMIC DNA]</scope>
    <source>
        <strain evidence="6">Bf_0095</strain>
        <strain evidence="9">bf_0095</strain>
    </source>
</reference>
<dbReference type="PANTHER" id="PTHR35527">
    <property type="entry name" value="CHOLOYLGLYCINE HYDROLASE"/>
    <property type="match status" value="1"/>
</dbReference>
<dbReference type="PANTHER" id="PTHR35527:SF2">
    <property type="entry name" value="HYDROLASE"/>
    <property type="match status" value="1"/>
</dbReference>
<sequence length="360" mass="40158">MKLNLFFISVVVGYMFWGTLSAMACTGITLKSQNGTAVVARTIEWGGSNLNSQYVIVPRGYSEQSFTPDGQNGMVFIARYGYVGLAVEQKEFIAEGINEAGLSAGLFYFPHYGEYEDYDKKVADSSISDFQLVSWILGKCTTLEEVKEAVANVHIINIDSRASTVHWRFADQTGRQLVLEIIGKETHFYENNLGVLTNSPGFEWHLTNLNNYVNLYPGTAQTHGLGNLELSSFGAGSGFLGLPGDVTPPSRFVRAAFYQATAPQKSTVLETVLQCFQILNNFDIPIGIEFSEGKAPVDIPSATQWTSATDMRDRVIYFRTMYDSTIRSIDLRTINFSIVSYHAEPMDNVRQQKIERLKIH</sequence>
<comment type="caution">
    <text evidence="5">The sequence shown here is derived from an EMBL/GenBank/DDBJ whole genome shotgun (WGS) entry which is preliminary data.</text>
</comment>
<accession>A0A415NEN9</accession>
<keyword evidence="9" id="KW-1185">Reference proteome</keyword>
<organism evidence="5 8">
    <name type="scientific">Bacteroides intestinalis</name>
    <dbReference type="NCBI Taxonomy" id="329854"/>
    <lineage>
        <taxon>Bacteria</taxon>
        <taxon>Pseudomonadati</taxon>
        <taxon>Bacteroidota</taxon>
        <taxon>Bacteroidia</taxon>
        <taxon>Bacteroidales</taxon>
        <taxon>Bacteroidaceae</taxon>
        <taxon>Bacteroides</taxon>
    </lineage>
</organism>
<evidence type="ECO:0000256" key="1">
    <source>
        <dbReference type="ARBA" id="ARBA00006625"/>
    </source>
</evidence>
<dbReference type="GO" id="GO:0016787">
    <property type="term" value="F:hydrolase activity"/>
    <property type="evidence" value="ECO:0007669"/>
    <property type="project" value="UniProtKB-KW"/>
</dbReference>